<reference evidence="1 2" key="1">
    <citation type="submission" date="2020-04" db="EMBL/GenBank/DDBJ databases">
        <title>Paraburkholderia sp. G-4-1-8 isolated from soil.</title>
        <authorList>
            <person name="Dahal R.H."/>
        </authorList>
    </citation>
    <scope>NUCLEOTIDE SEQUENCE [LARGE SCALE GENOMIC DNA]</scope>
    <source>
        <strain evidence="1 2">G-4-1-8</strain>
    </source>
</reference>
<dbReference type="EMBL" id="JABBFZ010000030">
    <property type="protein sequence ID" value="NML35132.1"/>
    <property type="molecule type" value="Genomic_DNA"/>
</dbReference>
<accession>A0A7Y0FGH0</accession>
<dbReference type="RefSeq" id="WP_169501315.1">
    <property type="nucleotide sequence ID" value="NZ_JABBFZ010000030.1"/>
</dbReference>
<evidence type="ECO:0000313" key="1">
    <source>
        <dbReference type="EMBL" id="NML35132.1"/>
    </source>
</evidence>
<dbReference type="Proteomes" id="UP000583127">
    <property type="component" value="Unassembled WGS sequence"/>
</dbReference>
<sequence length="110" mass="11787">MEKTYRYRGFDIVVNSLRATVAVARRDDASSQYAYMAGVTLKARLSGGEWSTAFRIGPISGRLSADLREVLAAGFAAGTQVVDDVMSVMGVMGDGHMRAVPESMGTHLSI</sequence>
<evidence type="ECO:0000313" key="2">
    <source>
        <dbReference type="Proteomes" id="UP000583127"/>
    </source>
</evidence>
<protein>
    <submittedName>
        <fullName evidence="1">Uncharacterized protein</fullName>
    </submittedName>
</protein>
<keyword evidence="2" id="KW-1185">Reference proteome</keyword>
<proteinExistence type="predicted"/>
<dbReference type="AlphaFoldDB" id="A0A7Y0FGH0"/>
<name>A0A7Y0FGH0_9BURK</name>
<gene>
    <name evidence="1" type="ORF">HHL14_30445</name>
</gene>
<organism evidence="1 2">
    <name type="scientific">Paraburkholderia antibiotica</name>
    <dbReference type="NCBI Taxonomy" id="2728839"/>
    <lineage>
        <taxon>Bacteria</taxon>
        <taxon>Pseudomonadati</taxon>
        <taxon>Pseudomonadota</taxon>
        <taxon>Betaproteobacteria</taxon>
        <taxon>Burkholderiales</taxon>
        <taxon>Burkholderiaceae</taxon>
        <taxon>Paraburkholderia</taxon>
    </lineage>
</organism>
<comment type="caution">
    <text evidence="1">The sequence shown here is derived from an EMBL/GenBank/DDBJ whole genome shotgun (WGS) entry which is preliminary data.</text>
</comment>